<feature type="region of interest" description="Disordered" evidence="1">
    <location>
        <begin position="187"/>
        <end position="212"/>
    </location>
</feature>
<feature type="compositionally biased region" description="Basic and acidic residues" evidence="1">
    <location>
        <begin position="188"/>
        <end position="203"/>
    </location>
</feature>
<evidence type="ECO:0000256" key="1">
    <source>
        <dbReference type="SAM" id="MobiDB-lite"/>
    </source>
</evidence>
<dbReference type="InterPro" id="IPR025883">
    <property type="entry name" value="Cadherin-like_domain"/>
</dbReference>
<dbReference type="Pfam" id="PF12733">
    <property type="entry name" value="Cadherin-like"/>
    <property type="match status" value="1"/>
</dbReference>
<dbReference type="EMBL" id="DVFU01000124">
    <property type="protein sequence ID" value="HIQ65364.1"/>
    <property type="molecule type" value="Genomic_DNA"/>
</dbReference>
<dbReference type="Proteomes" id="UP000886725">
    <property type="component" value="Unassembled WGS sequence"/>
</dbReference>
<evidence type="ECO:0000256" key="2">
    <source>
        <dbReference type="SAM" id="Phobius"/>
    </source>
</evidence>
<keyword evidence="2" id="KW-0472">Membrane</keyword>
<evidence type="ECO:0000259" key="4">
    <source>
        <dbReference type="Pfam" id="PF12733"/>
    </source>
</evidence>
<keyword evidence="2" id="KW-1133">Transmembrane helix</keyword>
<evidence type="ECO:0000313" key="5">
    <source>
        <dbReference type="EMBL" id="HIQ65364.1"/>
    </source>
</evidence>
<name>A0A9D0Z0S7_9FIRM</name>
<reference evidence="5" key="2">
    <citation type="journal article" date="2021" name="PeerJ">
        <title>Extensive microbial diversity within the chicken gut microbiome revealed by metagenomics and culture.</title>
        <authorList>
            <person name="Gilroy R."/>
            <person name="Ravi A."/>
            <person name="Getino M."/>
            <person name="Pursley I."/>
            <person name="Horton D.L."/>
            <person name="Alikhan N.F."/>
            <person name="Baker D."/>
            <person name="Gharbi K."/>
            <person name="Hall N."/>
            <person name="Watson M."/>
            <person name="Adriaenssens E.M."/>
            <person name="Foster-Nyarko E."/>
            <person name="Jarju S."/>
            <person name="Secka A."/>
            <person name="Antonio M."/>
            <person name="Oren A."/>
            <person name="Chaudhuri R.R."/>
            <person name="La Ragione R."/>
            <person name="Hildebrand F."/>
            <person name="Pallen M.J."/>
        </authorList>
    </citation>
    <scope>NUCLEOTIDE SEQUENCE</scope>
    <source>
        <strain evidence="5">CHK165-10780</strain>
    </source>
</reference>
<gene>
    <name evidence="5" type="ORF">IAC85_06460</name>
</gene>
<keyword evidence="3" id="KW-0732">Signal</keyword>
<keyword evidence="2" id="KW-0812">Transmembrane</keyword>
<feature type="chain" id="PRO_5039151590" evidence="3">
    <location>
        <begin position="23"/>
        <end position="356"/>
    </location>
</feature>
<feature type="domain" description="Cadherin-like beta-sandwich-like" evidence="4">
    <location>
        <begin position="219"/>
        <end position="292"/>
    </location>
</feature>
<sequence>MKKIGIILCSIFCFLLPSSVYASIDGATLTGKDSVQIGSELSLTLTIDVSDIQNSADTKGIWYVLYGVQYDQDALILTDIASSNWNSYLVELPEGYFVMSEVIEGSANTCVNGTLYCSDYQATLKFFIDDTNLSAANVTVGPVALALLDMTEDREYTIEDIIEEDSEVVATKTVQILEGTVTSVPEQVETKQDTSVTEKETRESTYTAPAKSSNSNLSSLMIDGVDFTFQKEKKEYQVVVGSDVNSLTIHVGLEDASASYTITGADDLASNNNQVTILVTAQDGTTSTYTIYTEKASTETVAAPVEEQEETSTFSFNKKYLIIAGLVLAIVLLIWIVIKLIISIKDRKIKKALDDL</sequence>
<dbReference type="AlphaFoldDB" id="A0A9D0Z0S7"/>
<organism evidence="5 6">
    <name type="scientific">Candidatus Faecenecus gallistercoris</name>
    <dbReference type="NCBI Taxonomy" id="2840793"/>
    <lineage>
        <taxon>Bacteria</taxon>
        <taxon>Bacillati</taxon>
        <taxon>Bacillota</taxon>
        <taxon>Bacillota incertae sedis</taxon>
        <taxon>Candidatus Faecenecus</taxon>
    </lineage>
</organism>
<comment type="caution">
    <text evidence="5">The sequence shown here is derived from an EMBL/GenBank/DDBJ whole genome shotgun (WGS) entry which is preliminary data.</text>
</comment>
<feature type="transmembrane region" description="Helical" evidence="2">
    <location>
        <begin position="320"/>
        <end position="342"/>
    </location>
</feature>
<evidence type="ECO:0000313" key="6">
    <source>
        <dbReference type="Proteomes" id="UP000886725"/>
    </source>
</evidence>
<reference evidence="5" key="1">
    <citation type="submission" date="2020-10" db="EMBL/GenBank/DDBJ databases">
        <authorList>
            <person name="Gilroy R."/>
        </authorList>
    </citation>
    <scope>NUCLEOTIDE SEQUENCE</scope>
    <source>
        <strain evidence="5">CHK165-10780</strain>
    </source>
</reference>
<evidence type="ECO:0000256" key="3">
    <source>
        <dbReference type="SAM" id="SignalP"/>
    </source>
</evidence>
<accession>A0A9D0Z0S7</accession>
<feature type="signal peptide" evidence="3">
    <location>
        <begin position="1"/>
        <end position="22"/>
    </location>
</feature>
<protein>
    <submittedName>
        <fullName evidence="5">Cadherin-like beta sandwich domain-containing protein</fullName>
    </submittedName>
</protein>
<proteinExistence type="predicted"/>